<keyword evidence="2" id="KW-1185">Reference proteome</keyword>
<comment type="caution">
    <text evidence="1">The sequence shown here is derived from an EMBL/GenBank/DDBJ whole genome shotgun (WGS) entry which is preliminary data.</text>
</comment>
<gene>
    <name evidence="1" type="ORF">K1T71_011097</name>
</gene>
<reference evidence="1 2" key="1">
    <citation type="journal article" date="2021" name="Front. Genet.">
        <title>Chromosome-Level Genome Assembly Reveals Significant Gene Expansion in the Toll and IMD Signaling Pathways of Dendrolimus kikuchii.</title>
        <authorList>
            <person name="Zhou J."/>
            <person name="Wu P."/>
            <person name="Xiong Z."/>
            <person name="Liu N."/>
            <person name="Zhao N."/>
            <person name="Ji M."/>
            <person name="Qiu Y."/>
            <person name="Yang B."/>
        </authorList>
    </citation>
    <scope>NUCLEOTIDE SEQUENCE [LARGE SCALE GENOMIC DNA]</scope>
    <source>
        <strain evidence="1">Ann1</strain>
    </source>
</reference>
<evidence type="ECO:0000313" key="2">
    <source>
        <dbReference type="Proteomes" id="UP000824533"/>
    </source>
</evidence>
<proteinExistence type="predicted"/>
<dbReference type="EMBL" id="CM034406">
    <property type="protein sequence ID" value="KAJ0172921.1"/>
    <property type="molecule type" value="Genomic_DNA"/>
</dbReference>
<evidence type="ECO:0000313" key="1">
    <source>
        <dbReference type="EMBL" id="KAJ0172921.1"/>
    </source>
</evidence>
<sequence>MPTLLVLFSFTLLSLLYYVFKRKFSYWESKNVKHIKPYFLFGNFSEYISLRKYIGNVTQEICNTFSKEPYIGAYYGTEPALIVQDPELIKLVLTKDFYFFSGREVSSYTHKEVITQNLFFTYGDRWKVTRQNLTPLFSSAKMRNMFYLIEKCAFGLEKTLNLEATSGYVEVRSLMIRYAMDCISSCAFGVNTNTMGQVKDNPFKNMGDLIFQSTNYRGFKTVARAIWPSIFYGLGFKSFPTTIDTFFFKLLTGIFEARNYKATNRNDFIDLVLGLKANKYMVGDSLENMKTGAGKKVELEVNDDLLVAQCVMFFAAGFETSATTLSFTLYELAKNQEAQRRAQEDVDNYLKRHNNKLDYACVSELPYVEACIDEALRLYPVLPVLTREVVEDYTLPSGLRLEKGVRIHIPVYYLHHSEINYPDPNCYRPERFLGPEKKNVRQYTYMPFGEGPRICIGMRFAKMQMFAGLITLLKKYTLVLADDMLPEVELEPRAIVTQPVGGIRLKFQQRESWEDRIFSKSEKI</sequence>
<dbReference type="Proteomes" id="UP000824533">
    <property type="component" value="Linkage Group LG20"/>
</dbReference>
<protein>
    <submittedName>
        <fullName evidence="1">Uncharacterized protein</fullName>
    </submittedName>
</protein>
<organism evidence="1 2">
    <name type="scientific">Dendrolimus kikuchii</name>
    <dbReference type="NCBI Taxonomy" id="765133"/>
    <lineage>
        <taxon>Eukaryota</taxon>
        <taxon>Metazoa</taxon>
        <taxon>Ecdysozoa</taxon>
        <taxon>Arthropoda</taxon>
        <taxon>Hexapoda</taxon>
        <taxon>Insecta</taxon>
        <taxon>Pterygota</taxon>
        <taxon>Neoptera</taxon>
        <taxon>Endopterygota</taxon>
        <taxon>Lepidoptera</taxon>
        <taxon>Glossata</taxon>
        <taxon>Ditrysia</taxon>
        <taxon>Bombycoidea</taxon>
        <taxon>Lasiocampidae</taxon>
        <taxon>Dendrolimus</taxon>
    </lineage>
</organism>
<name>A0ACC1CMW1_9NEOP</name>
<accession>A0ACC1CMW1</accession>